<evidence type="ECO:0000313" key="5">
    <source>
        <dbReference type="EMBL" id="KAF6033273.1"/>
    </source>
</evidence>
<protein>
    <submittedName>
        <fullName evidence="5">Uncharacterized protein</fullName>
    </submittedName>
</protein>
<evidence type="ECO:0000256" key="3">
    <source>
        <dbReference type="ARBA" id="ARBA00023004"/>
    </source>
</evidence>
<dbReference type="SUPFAM" id="SSF48264">
    <property type="entry name" value="Cytochrome P450"/>
    <property type="match status" value="1"/>
</dbReference>
<gene>
    <name evidence="5" type="ORF">EB796_008421</name>
</gene>
<dbReference type="GO" id="GO:0006805">
    <property type="term" value="P:xenobiotic metabolic process"/>
    <property type="evidence" value="ECO:0007669"/>
    <property type="project" value="TreeGrafter"/>
</dbReference>
<dbReference type="GO" id="GO:0020037">
    <property type="term" value="F:heme binding"/>
    <property type="evidence" value="ECO:0007669"/>
    <property type="project" value="InterPro"/>
</dbReference>
<evidence type="ECO:0000256" key="2">
    <source>
        <dbReference type="ARBA" id="ARBA00022723"/>
    </source>
</evidence>
<keyword evidence="4" id="KW-0472">Membrane</keyword>
<accession>A0A7J7K517</accession>
<keyword evidence="6" id="KW-1185">Reference proteome</keyword>
<dbReference type="EMBL" id="VXIV02001405">
    <property type="protein sequence ID" value="KAF6033273.1"/>
    <property type="molecule type" value="Genomic_DNA"/>
</dbReference>
<dbReference type="GO" id="GO:0008395">
    <property type="term" value="F:steroid hydroxylase activity"/>
    <property type="evidence" value="ECO:0007669"/>
    <property type="project" value="TreeGrafter"/>
</dbReference>
<keyword evidence="4" id="KW-1133">Transmembrane helix</keyword>
<dbReference type="PANTHER" id="PTHR24300:SF397">
    <property type="entry name" value="CYTOCHROME P450 2U1"/>
    <property type="match status" value="1"/>
</dbReference>
<dbReference type="PANTHER" id="PTHR24300">
    <property type="entry name" value="CYTOCHROME P450 508A4-RELATED"/>
    <property type="match status" value="1"/>
</dbReference>
<proteinExistence type="inferred from homology"/>
<evidence type="ECO:0000256" key="4">
    <source>
        <dbReference type="SAM" id="Phobius"/>
    </source>
</evidence>
<dbReference type="Gene3D" id="1.10.630.10">
    <property type="entry name" value="Cytochrome P450"/>
    <property type="match status" value="1"/>
</dbReference>
<comment type="caution">
    <text evidence="5">The sequence shown here is derived from an EMBL/GenBank/DDBJ whole genome shotgun (WGS) entry which is preliminary data.</text>
</comment>
<dbReference type="InterPro" id="IPR036396">
    <property type="entry name" value="Cyt_P450_sf"/>
</dbReference>
<evidence type="ECO:0000313" key="6">
    <source>
        <dbReference type="Proteomes" id="UP000593567"/>
    </source>
</evidence>
<dbReference type="Pfam" id="PF00067">
    <property type="entry name" value="p450"/>
    <property type="match status" value="1"/>
</dbReference>
<dbReference type="GO" id="GO:0016712">
    <property type="term" value="F:oxidoreductase activity, acting on paired donors, with incorporation or reduction of molecular oxygen, reduced flavin or flavoprotein as one donor, and incorporation of one atom of oxygen"/>
    <property type="evidence" value="ECO:0007669"/>
    <property type="project" value="TreeGrafter"/>
</dbReference>
<keyword evidence="3" id="KW-0408">Iron</keyword>
<sequence>MIEQLLKTLGSDWLTIFLSVSFCLTLYFWWSSSSPGKPPPGPTGLPFLGILPEFVRSARSGALIEFCMNMNRKYGRIVMFKSGSQNLVWLGDGKLVTKLFNSEEFALRPIDTLPVLKIISGGSPKGIIFTNGEITER</sequence>
<keyword evidence="2" id="KW-0479">Metal-binding</keyword>
<dbReference type="Proteomes" id="UP000593567">
    <property type="component" value="Unassembled WGS sequence"/>
</dbReference>
<dbReference type="GO" id="GO:0005506">
    <property type="term" value="F:iron ion binding"/>
    <property type="evidence" value="ECO:0007669"/>
    <property type="project" value="InterPro"/>
</dbReference>
<organism evidence="5 6">
    <name type="scientific">Bugula neritina</name>
    <name type="common">Brown bryozoan</name>
    <name type="synonym">Sertularia neritina</name>
    <dbReference type="NCBI Taxonomy" id="10212"/>
    <lineage>
        <taxon>Eukaryota</taxon>
        <taxon>Metazoa</taxon>
        <taxon>Spiralia</taxon>
        <taxon>Lophotrochozoa</taxon>
        <taxon>Bryozoa</taxon>
        <taxon>Gymnolaemata</taxon>
        <taxon>Cheilostomatida</taxon>
        <taxon>Flustrina</taxon>
        <taxon>Buguloidea</taxon>
        <taxon>Bugulidae</taxon>
        <taxon>Bugula</taxon>
    </lineage>
</organism>
<keyword evidence="4" id="KW-0812">Transmembrane</keyword>
<dbReference type="GO" id="GO:0005737">
    <property type="term" value="C:cytoplasm"/>
    <property type="evidence" value="ECO:0007669"/>
    <property type="project" value="TreeGrafter"/>
</dbReference>
<reference evidence="5" key="1">
    <citation type="submission" date="2020-06" db="EMBL/GenBank/DDBJ databases">
        <title>Draft genome of Bugula neritina, a colonial animal packing powerful symbionts and potential medicines.</title>
        <authorList>
            <person name="Rayko M."/>
        </authorList>
    </citation>
    <scope>NUCLEOTIDE SEQUENCE [LARGE SCALE GENOMIC DNA]</scope>
    <source>
        <strain evidence="5">Kwan_BN1</strain>
    </source>
</reference>
<dbReference type="InterPro" id="IPR050182">
    <property type="entry name" value="Cytochrome_P450_fam2"/>
</dbReference>
<feature type="transmembrane region" description="Helical" evidence="4">
    <location>
        <begin position="12"/>
        <end position="30"/>
    </location>
</feature>
<evidence type="ECO:0000256" key="1">
    <source>
        <dbReference type="ARBA" id="ARBA00010617"/>
    </source>
</evidence>
<comment type="similarity">
    <text evidence="1">Belongs to the cytochrome P450 family.</text>
</comment>
<name>A0A7J7K517_BUGNE</name>
<dbReference type="InterPro" id="IPR001128">
    <property type="entry name" value="Cyt_P450"/>
</dbReference>
<dbReference type="GO" id="GO:0006082">
    <property type="term" value="P:organic acid metabolic process"/>
    <property type="evidence" value="ECO:0007669"/>
    <property type="project" value="TreeGrafter"/>
</dbReference>
<dbReference type="AlphaFoldDB" id="A0A7J7K517"/>